<proteinExistence type="predicted"/>
<feature type="signal peptide" evidence="1">
    <location>
        <begin position="1"/>
        <end position="18"/>
    </location>
</feature>
<dbReference type="Pfam" id="PF26612">
    <property type="entry name" value="DUF8192"/>
    <property type="match status" value="1"/>
</dbReference>
<evidence type="ECO:0000256" key="1">
    <source>
        <dbReference type="SAM" id="SignalP"/>
    </source>
</evidence>
<feature type="chain" id="PRO_5003613414" description="DUF8192 domain-containing protein" evidence="1">
    <location>
        <begin position="19"/>
        <end position="147"/>
    </location>
</feature>
<organism evidence="3 4">
    <name type="scientific">Solitalea canadensis (strain ATCC 29591 / DSM 3403 / JCM 21819 / LMG 8368 / NBRC 15130 / NCIMB 12057 / USAM 9D)</name>
    <name type="common">Flexibacter canadensis</name>
    <dbReference type="NCBI Taxonomy" id="929556"/>
    <lineage>
        <taxon>Bacteria</taxon>
        <taxon>Pseudomonadati</taxon>
        <taxon>Bacteroidota</taxon>
        <taxon>Sphingobacteriia</taxon>
        <taxon>Sphingobacteriales</taxon>
        <taxon>Sphingobacteriaceae</taxon>
        <taxon>Solitalea</taxon>
    </lineage>
</organism>
<evidence type="ECO:0000313" key="3">
    <source>
        <dbReference type="EMBL" id="AFD07189.1"/>
    </source>
</evidence>
<keyword evidence="1" id="KW-0732">Signal</keyword>
<dbReference type="STRING" id="929556.Solca_2135"/>
<reference evidence="3" key="1">
    <citation type="submission" date="2012-02" db="EMBL/GenBank/DDBJ databases">
        <title>The complete genome of Solitalea canadensis DSM 3403.</title>
        <authorList>
            <consortium name="US DOE Joint Genome Institute (JGI-PGF)"/>
            <person name="Lucas S."/>
            <person name="Copeland A."/>
            <person name="Lapidus A."/>
            <person name="Glavina del Rio T."/>
            <person name="Dalin E."/>
            <person name="Tice H."/>
            <person name="Bruce D."/>
            <person name="Goodwin L."/>
            <person name="Pitluck S."/>
            <person name="Peters L."/>
            <person name="Ovchinnikova G."/>
            <person name="Lu M."/>
            <person name="Kyrpides N."/>
            <person name="Mavromatis K."/>
            <person name="Ivanova N."/>
            <person name="Brettin T."/>
            <person name="Detter J.C."/>
            <person name="Han C."/>
            <person name="Larimer F."/>
            <person name="Land M."/>
            <person name="Hauser L."/>
            <person name="Markowitz V."/>
            <person name="Cheng J.-F."/>
            <person name="Hugenholtz P."/>
            <person name="Woyke T."/>
            <person name="Wu D."/>
            <person name="Spring S."/>
            <person name="Schroeder M."/>
            <person name="Kopitz M."/>
            <person name="Brambilla E."/>
            <person name="Klenk H.-P."/>
            <person name="Eisen J.A."/>
        </authorList>
    </citation>
    <scope>NUCLEOTIDE SEQUENCE</scope>
    <source>
        <strain evidence="3">DSM 3403</strain>
    </source>
</reference>
<dbReference type="KEGG" id="scn:Solca_2135"/>
<evidence type="ECO:0000259" key="2">
    <source>
        <dbReference type="Pfam" id="PF26612"/>
    </source>
</evidence>
<dbReference type="EMBL" id="CP003349">
    <property type="protein sequence ID" value="AFD07189.1"/>
    <property type="molecule type" value="Genomic_DNA"/>
</dbReference>
<accession>H8KU77</accession>
<dbReference type="OrthoDB" id="1099173at2"/>
<sequence>MKLLTTLAIFLIPMICFGQEAKNEIKPSIVTLFENYTPENSELINEQEARLLKELLSESGTSYDFFHKKVVFVSGSTGSTLVDKKSFFQSNQSYIIKHGEKVSNIGYVVLDKAKWKTCYDAIVFFWVKVPGLIPTKNLRQRLDNSCD</sequence>
<evidence type="ECO:0000313" key="4">
    <source>
        <dbReference type="Proteomes" id="UP000007590"/>
    </source>
</evidence>
<dbReference type="HOGENOM" id="CLU_1766799_0_0_10"/>
<dbReference type="Proteomes" id="UP000007590">
    <property type="component" value="Chromosome"/>
</dbReference>
<dbReference type="AlphaFoldDB" id="H8KU77"/>
<dbReference type="InterPro" id="IPR058505">
    <property type="entry name" value="DUF8192"/>
</dbReference>
<gene>
    <name evidence="3" type="ordered locus">Solca_2135</name>
</gene>
<keyword evidence="4" id="KW-1185">Reference proteome</keyword>
<feature type="domain" description="DUF8192" evidence="2">
    <location>
        <begin position="41"/>
        <end position="142"/>
    </location>
</feature>
<protein>
    <recommendedName>
        <fullName evidence="2">DUF8192 domain-containing protein</fullName>
    </recommendedName>
</protein>
<dbReference type="RefSeq" id="WP_014680416.1">
    <property type="nucleotide sequence ID" value="NC_017770.1"/>
</dbReference>
<name>H8KU77_SOLCM</name>